<dbReference type="Proteomes" id="UP000679226">
    <property type="component" value="Chromosome"/>
</dbReference>
<feature type="transmembrane region" description="Helical" evidence="6">
    <location>
        <begin position="164"/>
        <end position="184"/>
    </location>
</feature>
<dbReference type="GO" id="GO:0005886">
    <property type="term" value="C:plasma membrane"/>
    <property type="evidence" value="ECO:0007669"/>
    <property type="project" value="UniProtKB-SubCell"/>
</dbReference>
<evidence type="ECO:0000313" key="8">
    <source>
        <dbReference type="Proteomes" id="UP000679226"/>
    </source>
</evidence>
<feature type="transmembrane region" description="Helical" evidence="6">
    <location>
        <begin position="442"/>
        <end position="463"/>
    </location>
</feature>
<dbReference type="InterPro" id="IPR050833">
    <property type="entry name" value="Poly_Biosynth_Transport"/>
</dbReference>
<accession>A0A975KI43</accession>
<reference evidence="7" key="1">
    <citation type="journal article" date="2021" name="PLoS Genet.">
        <title>Mobile Type VI secretion system loci of the gut Bacteroidales display extensive intra-ecosystem transfer, multi-species spread and geographical clustering.</title>
        <authorList>
            <person name="Garcia-Bayona L."/>
            <person name="Coyne M.J."/>
            <person name="Comstock L.E."/>
        </authorList>
    </citation>
    <scope>NUCLEOTIDE SEQUENCE</scope>
    <source>
        <strain evidence="7">CL11T00C20</strain>
    </source>
</reference>
<feature type="transmembrane region" description="Helical" evidence="6">
    <location>
        <begin position="352"/>
        <end position="371"/>
    </location>
</feature>
<dbReference type="PANTHER" id="PTHR30250:SF26">
    <property type="entry name" value="PSMA PROTEIN"/>
    <property type="match status" value="1"/>
</dbReference>
<evidence type="ECO:0000256" key="2">
    <source>
        <dbReference type="ARBA" id="ARBA00022475"/>
    </source>
</evidence>
<keyword evidence="5 6" id="KW-0472">Membrane</keyword>
<gene>
    <name evidence="7" type="ORF">INE88_02799</name>
</gene>
<proteinExistence type="predicted"/>
<evidence type="ECO:0000256" key="4">
    <source>
        <dbReference type="ARBA" id="ARBA00022989"/>
    </source>
</evidence>
<evidence type="ECO:0000256" key="3">
    <source>
        <dbReference type="ARBA" id="ARBA00022692"/>
    </source>
</evidence>
<sequence length="479" mass="53686">MLISIYTSRVLLNKLGVDNFGIYNLVGGVVATFASLRGVFAQSVQRFLNFEKGKGNNEKVRDIFNISLYIHIVLGLVFGILVYIFGSLYIPHYLVLPEGALDTVMFVFYCTVLTSIITIITIPYDSVIIAYECFDFYAIISILDVLARLGILYVLWIGPDVLRTYAILIVLVTLIFRLAHIIYATRFAECKLKKIWSKQIFKELAGFSWWNFLGNTAYFLTNEGVNFIINIFGGVVANAARGLAYQVKTAVTQLAGNIGIASRPYISEAVATKDKQTIFNYVTMVSRAMFLMVSLTVLPILVYTEQILDIWLVDVPDYTVAFVQLVMIHMVIRSPQTGIDLLFSSYGKMRNYQIVQSIILLGALPLAYILLRANLSVNWAFIGMCIIELFALVAIVICAAKELGFSIINYIQNFVIGSITLSAVFTFIGFVFYKFIIPSNALMVLVSSVLLVIVGLSLSYIMYLSKQEKALIKSFLKKK</sequence>
<keyword evidence="2" id="KW-1003">Cell membrane</keyword>
<feature type="transmembrane region" description="Helical" evidence="6">
    <location>
        <begin position="315"/>
        <end position="332"/>
    </location>
</feature>
<feature type="transmembrane region" description="Helical" evidence="6">
    <location>
        <begin position="106"/>
        <end position="124"/>
    </location>
</feature>
<dbReference type="AlphaFoldDB" id="A0A975KI43"/>
<feature type="transmembrane region" description="Helical" evidence="6">
    <location>
        <begin position="63"/>
        <end position="86"/>
    </location>
</feature>
<dbReference type="KEGG" id="beg:INE88_02799"/>
<comment type="subcellular location">
    <subcellularLocation>
        <location evidence="1">Cell membrane</location>
        <topology evidence="1">Multi-pass membrane protein</topology>
    </subcellularLocation>
</comment>
<evidence type="ECO:0000256" key="1">
    <source>
        <dbReference type="ARBA" id="ARBA00004651"/>
    </source>
</evidence>
<dbReference type="PANTHER" id="PTHR30250">
    <property type="entry name" value="PST FAMILY PREDICTED COLANIC ACID TRANSPORTER"/>
    <property type="match status" value="1"/>
</dbReference>
<feature type="transmembrane region" description="Helical" evidence="6">
    <location>
        <begin position="20"/>
        <end position="42"/>
    </location>
</feature>
<dbReference type="EMBL" id="CP072227">
    <property type="protein sequence ID" value="QUT45975.1"/>
    <property type="molecule type" value="Genomic_DNA"/>
</dbReference>
<feature type="transmembrane region" description="Helical" evidence="6">
    <location>
        <begin position="278"/>
        <end position="303"/>
    </location>
</feature>
<feature type="transmembrane region" description="Helical" evidence="6">
    <location>
        <begin position="377"/>
        <end position="399"/>
    </location>
</feature>
<feature type="transmembrane region" description="Helical" evidence="6">
    <location>
        <begin position="136"/>
        <end position="158"/>
    </location>
</feature>
<feature type="transmembrane region" description="Helical" evidence="6">
    <location>
        <begin position="411"/>
        <end position="436"/>
    </location>
</feature>
<dbReference type="CDD" id="cd12082">
    <property type="entry name" value="MATE_like"/>
    <property type="match status" value="1"/>
</dbReference>
<keyword evidence="4 6" id="KW-1133">Transmembrane helix</keyword>
<evidence type="ECO:0008006" key="9">
    <source>
        <dbReference type="Google" id="ProtNLM"/>
    </source>
</evidence>
<name>A0A975KI43_9BACE</name>
<keyword evidence="3 6" id="KW-0812">Transmembrane</keyword>
<evidence type="ECO:0000256" key="6">
    <source>
        <dbReference type="SAM" id="Phobius"/>
    </source>
</evidence>
<evidence type="ECO:0000313" key="7">
    <source>
        <dbReference type="EMBL" id="QUT45975.1"/>
    </source>
</evidence>
<organism evidence="7 8">
    <name type="scientific">Bacteroides eggerthii</name>
    <dbReference type="NCBI Taxonomy" id="28111"/>
    <lineage>
        <taxon>Bacteria</taxon>
        <taxon>Pseudomonadati</taxon>
        <taxon>Bacteroidota</taxon>
        <taxon>Bacteroidia</taxon>
        <taxon>Bacteroidales</taxon>
        <taxon>Bacteroidaceae</taxon>
        <taxon>Bacteroides</taxon>
    </lineage>
</organism>
<evidence type="ECO:0000256" key="5">
    <source>
        <dbReference type="ARBA" id="ARBA00023136"/>
    </source>
</evidence>
<protein>
    <recommendedName>
        <fullName evidence="9">Lipopolysaccharide biosynthesis protein</fullName>
    </recommendedName>
</protein>